<reference evidence="2 3" key="1">
    <citation type="submission" date="2019-08" db="EMBL/GenBank/DDBJ databases">
        <title>Draft genome sequences of two oriental melons (Cucumis melo L. var makuwa).</title>
        <authorList>
            <person name="Kwon S.-Y."/>
        </authorList>
    </citation>
    <scope>NUCLEOTIDE SEQUENCE [LARGE SCALE GENOMIC DNA]</scope>
    <source>
        <strain evidence="3">cv. Chang Bougi</strain>
        <tissue evidence="2">Leaf</tissue>
    </source>
</reference>
<accession>A0A5D3CJ32</accession>
<evidence type="ECO:0000256" key="1">
    <source>
        <dbReference type="SAM" id="MobiDB-lite"/>
    </source>
</evidence>
<proteinExistence type="predicted"/>
<evidence type="ECO:0000313" key="2">
    <source>
        <dbReference type="EMBL" id="TYK11947.1"/>
    </source>
</evidence>
<feature type="compositionally biased region" description="Polar residues" evidence="1">
    <location>
        <begin position="25"/>
        <end position="36"/>
    </location>
</feature>
<sequence length="86" mass="9946">MKETIDDPLQREKEEVPEDVGEKSLPSSGKSIPEASTQLDKLKEAVREEEEVSADYVFMFIDEYICKPLERGFKDIFQCKSNLQEM</sequence>
<feature type="region of interest" description="Disordered" evidence="1">
    <location>
        <begin position="1"/>
        <end position="36"/>
    </location>
</feature>
<dbReference type="EMBL" id="SSTD01010378">
    <property type="protein sequence ID" value="TYK11947.1"/>
    <property type="molecule type" value="Genomic_DNA"/>
</dbReference>
<evidence type="ECO:0000313" key="3">
    <source>
        <dbReference type="Proteomes" id="UP000321947"/>
    </source>
</evidence>
<protein>
    <submittedName>
        <fullName evidence="2">Uncharacterized protein</fullName>
    </submittedName>
</protein>
<organism evidence="2 3">
    <name type="scientific">Cucumis melo var. makuwa</name>
    <name type="common">Oriental melon</name>
    <dbReference type="NCBI Taxonomy" id="1194695"/>
    <lineage>
        <taxon>Eukaryota</taxon>
        <taxon>Viridiplantae</taxon>
        <taxon>Streptophyta</taxon>
        <taxon>Embryophyta</taxon>
        <taxon>Tracheophyta</taxon>
        <taxon>Spermatophyta</taxon>
        <taxon>Magnoliopsida</taxon>
        <taxon>eudicotyledons</taxon>
        <taxon>Gunneridae</taxon>
        <taxon>Pentapetalae</taxon>
        <taxon>rosids</taxon>
        <taxon>fabids</taxon>
        <taxon>Cucurbitales</taxon>
        <taxon>Cucurbitaceae</taxon>
        <taxon>Benincaseae</taxon>
        <taxon>Cucumis</taxon>
    </lineage>
</organism>
<comment type="caution">
    <text evidence="2">The sequence shown here is derived from an EMBL/GenBank/DDBJ whole genome shotgun (WGS) entry which is preliminary data.</text>
</comment>
<gene>
    <name evidence="2" type="ORF">E5676_scaffold177G001300</name>
</gene>
<dbReference type="AlphaFoldDB" id="A0A5D3CJ32"/>
<name>A0A5D3CJ32_CUCMM</name>
<feature type="compositionally biased region" description="Basic and acidic residues" evidence="1">
    <location>
        <begin position="1"/>
        <end position="14"/>
    </location>
</feature>
<dbReference type="Proteomes" id="UP000321947">
    <property type="component" value="Unassembled WGS sequence"/>
</dbReference>